<accession>A0A6B2LI31</accession>
<protein>
    <recommendedName>
        <fullName evidence="10">GOLD domain-containing protein</fullName>
    </recommendedName>
</protein>
<dbReference type="InterPro" id="IPR015720">
    <property type="entry name" value="Emp24-like"/>
</dbReference>
<evidence type="ECO:0000256" key="8">
    <source>
        <dbReference type="SAM" id="Phobius"/>
    </source>
</evidence>
<evidence type="ECO:0000256" key="3">
    <source>
        <dbReference type="ARBA" id="ARBA00022692"/>
    </source>
</evidence>
<sequence length="209" mass="23709">MQALVLLGVVLGCLFGAEGVQFDVEPATKQCISQDFSQGQIIHGTFKVPQIPVMKMTFRIYPPEKDAEAIFTEDDATDGSYAFTTHSDGNYKFCFIDTPREGVRGKPVTRRVQLTAKEAWITPNDDEDTVEKEELEPVQQRFMGLEPKVETLKVALKELRMREARHRDTSESTSVRISVFSVLSILIVVVCGGLQVWHLRRFFKKKKIL</sequence>
<organism evidence="11">
    <name type="scientific">Arcella intermedia</name>
    <dbReference type="NCBI Taxonomy" id="1963864"/>
    <lineage>
        <taxon>Eukaryota</taxon>
        <taxon>Amoebozoa</taxon>
        <taxon>Tubulinea</taxon>
        <taxon>Elardia</taxon>
        <taxon>Arcellinida</taxon>
        <taxon>Sphaerothecina</taxon>
        <taxon>Arcellidae</taxon>
        <taxon>Arcella</taxon>
    </lineage>
</organism>
<dbReference type="AlphaFoldDB" id="A0A6B2LI31"/>
<evidence type="ECO:0000259" key="10">
    <source>
        <dbReference type="PROSITE" id="PS50866"/>
    </source>
</evidence>
<evidence type="ECO:0000256" key="2">
    <source>
        <dbReference type="ARBA" id="ARBA00007104"/>
    </source>
</evidence>
<dbReference type="GO" id="GO:0016020">
    <property type="term" value="C:membrane"/>
    <property type="evidence" value="ECO:0007669"/>
    <property type="project" value="UniProtKB-SubCell"/>
</dbReference>
<dbReference type="PANTHER" id="PTHR22811">
    <property type="entry name" value="TRANSMEMBRANE EMP24 DOMAIN-CONTAINING PROTEIN"/>
    <property type="match status" value="1"/>
</dbReference>
<feature type="chain" id="PRO_5025611123" description="GOLD domain-containing protein" evidence="9">
    <location>
        <begin position="20"/>
        <end position="209"/>
    </location>
</feature>
<dbReference type="InterPro" id="IPR009038">
    <property type="entry name" value="GOLD_dom"/>
</dbReference>
<keyword evidence="6 8" id="KW-0472">Membrane</keyword>
<reference evidence="11" key="1">
    <citation type="journal article" date="2020" name="J. Eukaryot. Microbiol.">
        <title>De novo Sequencing, Assembly and Annotation of the Transcriptome for the Free-Living Testate Amoeba Arcella intermedia.</title>
        <authorList>
            <person name="Ribeiro G.M."/>
            <person name="Porfirio-Sousa A.L."/>
            <person name="Maurer-Alcala X.X."/>
            <person name="Katz L.A."/>
            <person name="Lahr D.J.G."/>
        </authorList>
    </citation>
    <scope>NUCLEOTIDE SEQUENCE</scope>
</reference>
<dbReference type="Pfam" id="PF01105">
    <property type="entry name" value="EMP24_GP25L"/>
    <property type="match status" value="1"/>
</dbReference>
<evidence type="ECO:0000256" key="9">
    <source>
        <dbReference type="SAM" id="SignalP"/>
    </source>
</evidence>
<evidence type="ECO:0000256" key="5">
    <source>
        <dbReference type="ARBA" id="ARBA00022989"/>
    </source>
</evidence>
<evidence type="ECO:0000256" key="4">
    <source>
        <dbReference type="ARBA" id="ARBA00022729"/>
    </source>
</evidence>
<feature type="transmembrane region" description="Helical" evidence="8">
    <location>
        <begin position="177"/>
        <end position="197"/>
    </location>
</feature>
<evidence type="ECO:0000256" key="6">
    <source>
        <dbReference type="ARBA" id="ARBA00023136"/>
    </source>
</evidence>
<evidence type="ECO:0000313" key="11">
    <source>
        <dbReference type="EMBL" id="NDV36723.1"/>
    </source>
</evidence>
<keyword evidence="5 8" id="KW-1133">Transmembrane helix</keyword>
<name>A0A6B2LI31_9EUKA</name>
<feature type="signal peptide" evidence="9">
    <location>
        <begin position="1"/>
        <end position="19"/>
    </location>
</feature>
<keyword evidence="3 7" id="KW-0812">Transmembrane</keyword>
<dbReference type="PROSITE" id="PS50866">
    <property type="entry name" value="GOLD"/>
    <property type="match status" value="1"/>
</dbReference>
<dbReference type="SMART" id="SM01190">
    <property type="entry name" value="EMP24_GP25L"/>
    <property type="match status" value="1"/>
</dbReference>
<evidence type="ECO:0000256" key="7">
    <source>
        <dbReference type="RuleBase" id="RU003827"/>
    </source>
</evidence>
<feature type="domain" description="GOLD" evidence="10">
    <location>
        <begin position="29"/>
        <end position="114"/>
    </location>
</feature>
<comment type="similarity">
    <text evidence="2 7">Belongs to the EMP24/GP25L family.</text>
</comment>
<comment type="subcellular location">
    <subcellularLocation>
        <location evidence="1 7">Membrane</location>
        <topology evidence="1 7">Single-pass type I membrane protein</topology>
    </subcellularLocation>
</comment>
<dbReference type="EMBL" id="GIBP01007754">
    <property type="protein sequence ID" value="NDV36723.1"/>
    <property type="molecule type" value="Transcribed_RNA"/>
</dbReference>
<keyword evidence="4 9" id="KW-0732">Signal</keyword>
<evidence type="ECO:0000256" key="1">
    <source>
        <dbReference type="ARBA" id="ARBA00004479"/>
    </source>
</evidence>
<proteinExistence type="inferred from homology"/>